<name>A0A0F0GPG0_LENAE</name>
<proteinExistence type="predicted"/>
<accession>A0A0F0GPG0</accession>
<keyword evidence="2" id="KW-1185">Reference proteome</keyword>
<evidence type="ECO:0008006" key="3">
    <source>
        <dbReference type="Google" id="ProtNLM"/>
    </source>
</evidence>
<dbReference type="EMBL" id="JYJG01000247">
    <property type="protein sequence ID" value="KJK44441.1"/>
    <property type="molecule type" value="Genomic_DNA"/>
</dbReference>
<evidence type="ECO:0000313" key="2">
    <source>
        <dbReference type="Proteomes" id="UP000033393"/>
    </source>
</evidence>
<organism evidence="1 2">
    <name type="scientific">Lentzea aerocolonigenes</name>
    <name type="common">Lechevalieria aerocolonigenes</name>
    <name type="synonym">Saccharothrix aerocolonigenes</name>
    <dbReference type="NCBI Taxonomy" id="68170"/>
    <lineage>
        <taxon>Bacteria</taxon>
        <taxon>Bacillati</taxon>
        <taxon>Actinomycetota</taxon>
        <taxon>Actinomycetes</taxon>
        <taxon>Pseudonocardiales</taxon>
        <taxon>Pseudonocardiaceae</taxon>
        <taxon>Lentzea</taxon>
    </lineage>
</organism>
<sequence length="122" mass="13961">MTTKGPVFDGRAERHTRDFTREAGREVADEGKDTVLAEFARDVQHPTGRYASSLHVVNYGSRHEVTDGGMVYGPWLAGVGSRNKKSRFKGYTFWRRSTQLLQRRTPQIVQRLLPNLMRRLNG</sequence>
<dbReference type="PATRIC" id="fig|68170.10.peg.7738"/>
<protein>
    <recommendedName>
        <fullName evidence="3">HK97 gp10 family phage protein</fullName>
    </recommendedName>
</protein>
<dbReference type="Proteomes" id="UP000033393">
    <property type="component" value="Unassembled WGS sequence"/>
</dbReference>
<comment type="caution">
    <text evidence="1">The sequence shown here is derived from an EMBL/GenBank/DDBJ whole genome shotgun (WGS) entry which is preliminary data.</text>
</comment>
<gene>
    <name evidence="1" type="ORF">UK23_29520</name>
</gene>
<evidence type="ECO:0000313" key="1">
    <source>
        <dbReference type="EMBL" id="KJK44441.1"/>
    </source>
</evidence>
<dbReference type="AlphaFoldDB" id="A0A0F0GPG0"/>
<reference evidence="1 2" key="1">
    <citation type="submission" date="2015-02" db="EMBL/GenBank/DDBJ databases">
        <authorList>
            <person name="Ju K.-S."/>
            <person name="Doroghazi J.R."/>
            <person name="Metcalf W."/>
        </authorList>
    </citation>
    <scope>NUCLEOTIDE SEQUENCE [LARGE SCALE GENOMIC DNA]</scope>
    <source>
        <strain evidence="1 2">NRRL B-16140</strain>
    </source>
</reference>